<comment type="caution">
    <text evidence="1">The sequence shown here is derived from an EMBL/GenBank/DDBJ whole genome shotgun (WGS) entry which is preliminary data.</text>
</comment>
<dbReference type="Proteomes" id="UP000326509">
    <property type="component" value="Unassembled WGS sequence"/>
</dbReference>
<accession>A0A5J4J2R3</accession>
<keyword evidence="2" id="KW-1185">Reference proteome</keyword>
<dbReference type="EMBL" id="BKCG01000006">
    <property type="protein sequence ID" value="GER60163.1"/>
    <property type="molecule type" value="Genomic_DNA"/>
</dbReference>
<reference evidence="1 2" key="1">
    <citation type="submission" date="2019-08" db="EMBL/GenBank/DDBJ databases">
        <title>Draft genome sequence of Ulvibacter marinus type strain NBRC 109484.</title>
        <authorList>
            <person name="Kawano K."/>
            <person name="Ushijima N."/>
            <person name="Kihara M."/>
            <person name="Itoh H."/>
        </authorList>
    </citation>
    <scope>NUCLEOTIDE SEQUENCE [LARGE SCALE GENOMIC DNA]</scope>
    <source>
        <strain evidence="1 2">NBRC 109484</strain>
    </source>
</reference>
<evidence type="ECO:0000313" key="1">
    <source>
        <dbReference type="EMBL" id="GER60163.1"/>
    </source>
</evidence>
<gene>
    <name evidence="1" type="ORF">ULMA_22710</name>
</gene>
<dbReference type="OrthoDB" id="846071at2"/>
<dbReference type="SUPFAM" id="SSF53756">
    <property type="entry name" value="UDP-Glycosyltransferase/glycogen phosphorylase"/>
    <property type="match status" value="1"/>
</dbReference>
<organism evidence="1 2">
    <name type="scientific">Patiriisocius marinus</name>
    <dbReference type="NCBI Taxonomy" id="1397112"/>
    <lineage>
        <taxon>Bacteria</taxon>
        <taxon>Pseudomonadati</taxon>
        <taxon>Bacteroidota</taxon>
        <taxon>Flavobacteriia</taxon>
        <taxon>Flavobacteriales</taxon>
        <taxon>Flavobacteriaceae</taxon>
        <taxon>Patiriisocius</taxon>
    </lineage>
</organism>
<evidence type="ECO:0000313" key="2">
    <source>
        <dbReference type="Proteomes" id="UP000326509"/>
    </source>
</evidence>
<dbReference type="GO" id="GO:0016740">
    <property type="term" value="F:transferase activity"/>
    <property type="evidence" value="ECO:0007669"/>
    <property type="project" value="UniProtKB-KW"/>
</dbReference>
<dbReference type="AlphaFoldDB" id="A0A5J4J2R3"/>
<dbReference type="RefSeq" id="WP_151674608.1">
    <property type="nucleotide sequence ID" value="NZ_BKCG01000006.1"/>
</dbReference>
<proteinExistence type="predicted"/>
<dbReference type="Gene3D" id="3.40.50.2000">
    <property type="entry name" value="Glycogen Phosphorylase B"/>
    <property type="match status" value="1"/>
</dbReference>
<sequence>MKKKILIITTAFAPKNVIGAIRITKLVKYLERLDYDITVISPELDEYTKIDKSLLSKEIDVVKKHTISQSDWFVKMFLKKRNVMLQKQSASNYMTKKQNENILKSLKALLFTYLQFIYTIIRNLDWKKNVISFIKENYVEGEFDFVLSSYPALGDHWAANWVRKNKFANTWFADFRDPINYETNSTWLKLKINTSFQNRILSQTDYATCISKDLFKKFNSKYHYKLKFLPNGFDTDDLDKDLLVNNSVPSNVLTFCYVGSLYGGTRSLKSFFKGLKYLIEQEDNIDVNSFKLVYAGSEFNELYKQASQFNLTEILEDRGRVSRTESISIQNTSDMIIVVTWNTIKDQGILTGKLFECFLTQKTILGIVNGNLPNSEFKNIIHEVDGGFAFEDASLDYDLDFKKLTNFIYDKFKEKNEFGILKNSYNNKLENFDYKNITKKLVSFIND</sequence>
<protein>
    <submittedName>
        <fullName evidence="1">Glycosyl transferase family 1</fullName>
    </submittedName>
</protein>
<name>A0A5J4J2R3_9FLAO</name>
<keyword evidence="1" id="KW-0808">Transferase</keyword>